<gene>
    <name evidence="2" type="ORF">SAMN05444695_111141</name>
</gene>
<dbReference type="EMBL" id="FNDN01000011">
    <property type="protein sequence ID" value="SDI82476.1"/>
    <property type="molecule type" value="Genomic_DNA"/>
</dbReference>
<dbReference type="RefSeq" id="WP_072738915.1">
    <property type="nucleotide sequence ID" value="NZ_CP048813.1"/>
</dbReference>
<proteinExistence type="predicted"/>
<dbReference type="AlphaFoldDB" id="A0A1G8NR68"/>
<reference evidence="2 3" key="1">
    <citation type="submission" date="2016-10" db="EMBL/GenBank/DDBJ databases">
        <authorList>
            <person name="de Groot N.N."/>
        </authorList>
    </citation>
    <scope>NUCLEOTIDE SEQUENCE [LARGE SCALE GENOMIC DNA]</scope>
    <source>
        <strain evidence="2 3">DSM 44892</strain>
    </source>
</reference>
<sequence>MATIRVDRWPITVQLHPAEYLPGWLMRVGCRYQLTPIQILRELRVPRSPTGYHLVLEHLSLHARWIAAHLGVPAGDLRAALWGRPIDAAAARYLVHHRHIRPDRGGSRFCARCLAEPDPWWHAGWANPLLPLCVRHQVYLQSTCEGCGQVPWTGTAWMSALAPPWQCPQRHAREPQRPGRVRPFCRYDLRDAAVLAAPAKLCHAQQNLIEFAALADLQPSRQLRYGTTDMPITEVLDELCRRFVDTIGSPVRGPGDRPGQSEQGDPPARQNWHATRWPFQAGSQPASL</sequence>
<dbReference type="Proteomes" id="UP000183263">
    <property type="component" value="Unassembled WGS sequence"/>
</dbReference>
<keyword evidence="3" id="KW-1185">Reference proteome</keyword>
<organism evidence="2 3">
    <name type="scientific">Rhodococcus triatomae</name>
    <dbReference type="NCBI Taxonomy" id="300028"/>
    <lineage>
        <taxon>Bacteria</taxon>
        <taxon>Bacillati</taxon>
        <taxon>Actinomycetota</taxon>
        <taxon>Actinomycetes</taxon>
        <taxon>Mycobacteriales</taxon>
        <taxon>Nocardiaceae</taxon>
        <taxon>Rhodococcus</taxon>
    </lineage>
</organism>
<evidence type="ECO:0000259" key="1">
    <source>
        <dbReference type="Pfam" id="PF06527"/>
    </source>
</evidence>
<evidence type="ECO:0000313" key="3">
    <source>
        <dbReference type="Proteomes" id="UP000183263"/>
    </source>
</evidence>
<dbReference type="Pfam" id="PF06527">
    <property type="entry name" value="TniQ"/>
    <property type="match status" value="1"/>
</dbReference>
<dbReference type="InterPro" id="IPR009492">
    <property type="entry name" value="TniQ"/>
</dbReference>
<evidence type="ECO:0000313" key="2">
    <source>
        <dbReference type="EMBL" id="SDI82476.1"/>
    </source>
</evidence>
<name>A0A1G8NR68_9NOCA</name>
<protein>
    <submittedName>
        <fullName evidence="2">TniQ protein</fullName>
    </submittedName>
</protein>
<accession>A0A1G8NR68</accession>
<feature type="domain" description="TniQ" evidence="1">
    <location>
        <begin position="10"/>
        <end position="140"/>
    </location>
</feature>